<keyword evidence="1" id="KW-0812">Transmembrane</keyword>
<dbReference type="Pfam" id="PF20163">
    <property type="entry name" value="DUF6536"/>
    <property type="match status" value="1"/>
</dbReference>
<dbReference type="RefSeq" id="XP_016213023.1">
    <property type="nucleotide sequence ID" value="XM_016359344.1"/>
</dbReference>
<name>A0A0D2AVI8_9PEZI</name>
<dbReference type="PANTHER" id="PTHR35395:SF1">
    <property type="entry name" value="DUF6536 DOMAIN-CONTAINING PROTEIN"/>
    <property type="match status" value="1"/>
</dbReference>
<feature type="transmembrane region" description="Helical" evidence="1">
    <location>
        <begin position="560"/>
        <end position="584"/>
    </location>
</feature>
<dbReference type="InterPro" id="IPR046623">
    <property type="entry name" value="DUF6536"/>
</dbReference>
<dbReference type="AlphaFoldDB" id="A0A0D2AVI8"/>
<gene>
    <name evidence="3" type="ORF">PV09_05797</name>
</gene>
<feature type="domain" description="DUF6536" evidence="2">
    <location>
        <begin position="44"/>
        <end position="196"/>
    </location>
</feature>
<evidence type="ECO:0000259" key="2">
    <source>
        <dbReference type="Pfam" id="PF20163"/>
    </source>
</evidence>
<evidence type="ECO:0000256" key="1">
    <source>
        <dbReference type="SAM" id="Phobius"/>
    </source>
</evidence>
<dbReference type="EMBL" id="KN847546">
    <property type="protein sequence ID" value="KIW03154.1"/>
    <property type="molecule type" value="Genomic_DNA"/>
</dbReference>
<organism evidence="3 4">
    <name type="scientific">Verruconis gallopava</name>
    <dbReference type="NCBI Taxonomy" id="253628"/>
    <lineage>
        <taxon>Eukaryota</taxon>
        <taxon>Fungi</taxon>
        <taxon>Dikarya</taxon>
        <taxon>Ascomycota</taxon>
        <taxon>Pezizomycotina</taxon>
        <taxon>Dothideomycetes</taxon>
        <taxon>Pleosporomycetidae</taxon>
        <taxon>Venturiales</taxon>
        <taxon>Sympoventuriaceae</taxon>
        <taxon>Verruconis</taxon>
    </lineage>
</organism>
<reference evidence="3 4" key="1">
    <citation type="submission" date="2015-01" db="EMBL/GenBank/DDBJ databases">
        <title>The Genome Sequence of Ochroconis gallopava CBS43764.</title>
        <authorList>
            <consortium name="The Broad Institute Genomics Platform"/>
            <person name="Cuomo C."/>
            <person name="de Hoog S."/>
            <person name="Gorbushina A."/>
            <person name="Stielow B."/>
            <person name="Teixiera M."/>
            <person name="Abouelleil A."/>
            <person name="Chapman S.B."/>
            <person name="Priest M."/>
            <person name="Young S.K."/>
            <person name="Wortman J."/>
            <person name="Nusbaum C."/>
            <person name="Birren B."/>
        </authorList>
    </citation>
    <scope>NUCLEOTIDE SEQUENCE [LARGE SCALE GENOMIC DNA]</scope>
    <source>
        <strain evidence="3 4">CBS 43764</strain>
    </source>
</reference>
<feature type="transmembrane region" description="Helical" evidence="1">
    <location>
        <begin position="466"/>
        <end position="485"/>
    </location>
</feature>
<dbReference type="STRING" id="253628.A0A0D2AVI8"/>
<protein>
    <recommendedName>
        <fullName evidence="2">DUF6536 domain-containing protein</fullName>
    </recommendedName>
</protein>
<dbReference type="OrthoDB" id="5429634at2759"/>
<dbReference type="InParanoid" id="A0A0D2AVI8"/>
<dbReference type="Proteomes" id="UP000053259">
    <property type="component" value="Unassembled WGS sequence"/>
</dbReference>
<keyword evidence="1" id="KW-1133">Transmembrane helix</keyword>
<dbReference type="VEuPathDB" id="FungiDB:PV09_05797"/>
<feature type="transmembrane region" description="Helical" evidence="1">
    <location>
        <begin position="604"/>
        <end position="624"/>
    </location>
</feature>
<sequence>MLRLKRAPYRQVSSDIELHELWSSTAVSRLPTTASWTKRHFKGWRFGVISGAWLAICVLVLNVAITFSALQKQHAEDSGRRVLFEGDCRKAETLNVVAHLLINAMSTLLLSASNYGMQILTAPTRSEIDFAHAKKKWLDIGVLSLKNIRTISRSRALLWATLGASSLPLHLMYNSAVFSTVNAHEYSIYTARPDMLTNTAANKNSPLGYAQTDARYTTVKQLYEKAMNSSLDKLSASQCIDAYAMNFQTERGDVILVTNDQGPLPVRDYNNFESTINRGSMQCKSNPFDWICGEYFASSCFGGDTDVCSVAYKNIDGDNWSPLGNKVEYCLSEKLSGHCKVQFSVVIAWVVLAFNLCKAIALLLIFFFLSDDPLVTMGDAVSSFLRVSDETTRSRCLMSHDRLALWTMPPEPQPYSVSIKKNSRRWSNVVSKRRWWFCMALYFAAIGACLFLFLYGIFGHPLPSRILIALPIGSLNPATFIYGWTLPSSGALGLISNVIIANLPQVVLSMIYYTYNSLFTCFLAGREWSRYATHKKGLRISSIPRGAQRSTYTLQLPYRVALPLMTLSGILHWLTSQSIFLVSVQEQSQDGLSDEFLTCGYSPSAILGVITLGSVMVAMVWYLGTRTYRGGMPIVATNSACISAMCHVSEEEREADIAFLPVRWGIPDHRMEDDDRKDSVRHCTFSSLYVRMPKEGELCAGVNSADSHN</sequence>
<evidence type="ECO:0000313" key="3">
    <source>
        <dbReference type="EMBL" id="KIW03154.1"/>
    </source>
</evidence>
<dbReference type="HOGENOM" id="CLU_010112_0_0_1"/>
<accession>A0A0D2AVI8</accession>
<feature type="transmembrane region" description="Helical" evidence="1">
    <location>
        <begin position="343"/>
        <end position="369"/>
    </location>
</feature>
<proteinExistence type="predicted"/>
<dbReference type="PANTHER" id="PTHR35395">
    <property type="entry name" value="DUF6536 DOMAIN-CONTAINING PROTEIN"/>
    <property type="match status" value="1"/>
</dbReference>
<keyword evidence="1" id="KW-0472">Membrane</keyword>
<dbReference type="GeneID" id="27313770"/>
<feature type="transmembrane region" description="Helical" evidence="1">
    <location>
        <begin position="46"/>
        <end position="70"/>
    </location>
</feature>
<keyword evidence="4" id="KW-1185">Reference proteome</keyword>
<feature type="transmembrane region" description="Helical" evidence="1">
    <location>
        <begin position="96"/>
        <end position="117"/>
    </location>
</feature>
<feature type="transmembrane region" description="Helical" evidence="1">
    <location>
        <begin position="434"/>
        <end position="454"/>
    </location>
</feature>
<evidence type="ECO:0000313" key="4">
    <source>
        <dbReference type="Proteomes" id="UP000053259"/>
    </source>
</evidence>